<dbReference type="InterPro" id="IPR013766">
    <property type="entry name" value="Thioredoxin_domain"/>
</dbReference>
<evidence type="ECO:0000313" key="10">
    <source>
        <dbReference type="EMBL" id="MBC5685941.1"/>
    </source>
</evidence>
<reference evidence="10 11" key="1">
    <citation type="submission" date="2020-08" db="EMBL/GenBank/DDBJ databases">
        <title>Genome public.</title>
        <authorList>
            <person name="Liu C."/>
            <person name="Sun Q."/>
        </authorList>
    </citation>
    <scope>NUCLEOTIDE SEQUENCE [LARGE SCALE GENOMIC DNA]</scope>
    <source>
        <strain evidence="10 11">NSJ-9</strain>
    </source>
</reference>
<dbReference type="NCBIfam" id="TIGR01068">
    <property type="entry name" value="thioredoxin"/>
    <property type="match status" value="1"/>
</dbReference>
<keyword evidence="4" id="KW-0249">Electron transport</keyword>
<evidence type="ECO:0000256" key="1">
    <source>
        <dbReference type="ARBA" id="ARBA00008987"/>
    </source>
</evidence>
<evidence type="ECO:0000256" key="5">
    <source>
        <dbReference type="ARBA" id="ARBA00023157"/>
    </source>
</evidence>
<keyword evidence="11" id="KW-1185">Reference proteome</keyword>
<dbReference type="PANTHER" id="PTHR45663">
    <property type="entry name" value="GEO12009P1"/>
    <property type="match status" value="1"/>
</dbReference>
<proteinExistence type="inferred from homology"/>
<dbReference type="InterPro" id="IPR017937">
    <property type="entry name" value="Thioredoxin_CS"/>
</dbReference>
<keyword evidence="6" id="KW-0676">Redox-active center</keyword>
<dbReference type="PIRSF" id="PIRSF000077">
    <property type="entry name" value="Thioredoxin"/>
    <property type="match status" value="1"/>
</dbReference>
<dbReference type="Gene3D" id="3.40.30.10">
    <property type="entry name" value="Glutaredoxin"/>
    <property type="match status" value="1"/>
</dbReference>
<keyword evidence="3" id="KW-0813">Transport</keyword>
<evidence type="ECO:0000256" key="3">
    <source>
        <dbReference type="ARBA" id="ARBA00022448"/>
    </source>
</evidence>
<dbReference type="CDD" id="cd02947">
    <property type="entry name" value="TRX_family"/>
    <property type="match status" value="1"/>
</dbReference>
<evidence type="ECO:0000256" key="4">
    <source>
        <dbReference type="ARBA" id="ARBA00022982"/>
    </source>
</evidence>
<gene>
    <name evidence="10" type="primary">trxA</name>
    <name evidence="10" type="ORF">H8R94_04870</name>
</gene>
<dbReference type="PRINTS" id="PR00421">
    <property type="entry name" value="THIOREDOXIN"/>
</dbReference>
<evidence type="ECO:0000256" key="8">
    <source>
        <dbReference type="PIRNR" id="PIRNR000077"/>
    </source>
</evidence>
<organism evidence="10 11">
    <name type="scientific">Roseburia lenta</name>
    <dbReference type="NCBI Taxonomy" id="2763061"/>
    <lineage>
        <taxon>Bacteria</taxon>
        <taxon>Bacillati</taxon>
        <taxon>Bacillota</taxon>
        <taxon>Clostridia</taxon>
        <taxon>Lachnospirales</taxon>
        <taxon>Lachnospiraceae</taxon>
        <taxon>Roseburia</taxon>
    </lineage>
</organism>
<evidence type="ECO:0000259" key="9">
    <source>
        <dbReference type="PROSITE" id="PS51352"/>
    </source>
</evidence>
<dbReference type="Pfam" id="PF00085">
    <property type="entry name" value="Thioredoxin"/>
    <property type="match status" value="1"/>
</dbReference>
<comment type="caution">
    <text evidence="10">The sequence shown here is derived from an EMBL/GenBank/DDBJ whole genome shotgun (WGS) entry which is preliminary data.</text>
</comment>
<evidence type="ECO:0000256" key="7">
    <source>
        <dbReference type="NCBIfam" id="TIGR01068"/>
    </source>
</evidence>
<dbReference type="PANTHER" id="PTHR45663:SF11">
    <property type="entry name" value="GEO12009P1"/>
    <property type="match status" value="1"/>
</dbReference>
<evidence type="ECO:0000313" key="11">
    <source>
        <dbReference type="Proteomes" id="UP000643810"/>
    </source>
</evidence>
<protein>
    <recommendedName>
        <fullName evidence="2 7">Thioredoxin</fullName>
    </recommendedName>
</protein>
<dbReference type="InterPro" id="IPR005746">
    <property type="entry name" value="Thioredoxin"/>
</dbReference>
<sequence>MVKKIANNDMTEVLAEKVALVDFSATWCGPCQMLAPVVDALAEELEGQVAVYNVDVDANSDLAMQYRVMSVPSLLLFKDGQVAGQTVGYQSADEIKAFIANN</sequence>
<accession>A0ABR7GGL8</accession>
<dbReference type="PROSITE" id="PS00194">
    <property type="entry name" value="THIOREDOXIN_1"/>
    <property type="match status" value="1"/>
</dbReference>
<evidence type="ECO:0000256" key="6">
    <source>
        <dbReference type="ARBA" id="ARBA00023284"/>
    </source>
</evidence>
<dbReference type="SUPFAM" id="SSF52833">
    <property type="entry name" value="Thioredoxin-like"/>
    <property type="match status" value="1"/>
</dbReference>
<dbReference type="Proteomes" id="UP000643810">
    <property type="component" value="Unassembled WGS sequence"/>
</dbReference>
<dbReference type="EMBL" id="JACOPG010000002">
    <property type="protein sequence ID" value="MBC5685941.1"/>
    <property type="molecule type" value="Genomic_DNA"/>
</dbReference>
<name>A0ABR7GGL8_9FIRM</name>
<feature type="domain" description="Thioredoxin" evidence="9">
    <location>
        <begin position="1"/>
        <end position="102"/>
    </location>
</feature>
<comment type="similarity">
    <text evidence="1 8">Belongs to the thioredoxin family.</text>
</comment>
<dbReference type="PROSITE" id="PS51352">
    <property type="entry name" value="THIOREDOXIN_2"/>
    <property type="match status" value="1"/>
</dbReference>
<dbReference type="InterPro" id="IPR036249">
    <property type="entry name" value="Thioredoxin-like_sf"/>
</dbReference>
<evidence type="ECO:0000256" key="2">
    <source>
        <dbReference type="ARBA" id="ARBA00020570"/>
    </source>
</evidence>
<keyword evidence="5" id="KW-1015">Disulfide bond</keyword>